<accession>A0A9P6E722</accession>
<evidence type="ECO:0000313" key="2">
    <source>
        <dbReference type="Proteomes" id="UP000807306"/>
    </source>
</evidence>
<proteinExistence type="predicted"/>
<organism evidence="1 2">
    <name type="scientific">Crepidotus variabilis</name>
    <dbReference type="NCBI Taxonomy" id="179855"/>
    <lineage>
        <taxon>Eukaryota</taxon>
        <taxon>Fungi</taxon>
        <taxon>Dikarya</taxon>
        <taxon>Basidiomycota</taxon>
        <taxon>Agaricomycotina</taxon>
        <taxon>Agaricomycetes</taxon>
        <taxon>Agaricomycetidae</taxon>
        <taxon>Agaricales</taxon>
        <taxon>Agaricineae</taxon>
        <taxon>Crepidotaceae</taxon>
        <taxon>Crepidotus</taxon>
    </lineage>
</organism>
<protein>
    <submittedName>
        <fullName evidence="1">Uncharacterized protein</fullName>
    </submittedName>
</protein>
<reference evidence="1" key="1">
    <citation type="submission" date="2020-11" db="EMBL/GenBank/DDBJ databases">
        <authorList>
            <consortium name="DOE Joint Genome Institute"/>
            <person name="Ahrendt S."/>
            <person name="Riley R."/>
            <person name="Andreopoulos W."/>
            <person name="Labutti K."/>
            <person name="Pangilinan J."/>
            <person name="Ruiz-Duenas F.J."/>
            <person name="Barrasa J.M."/>
            <person name="Sanchez-Garcia M."/>
            <person name="Camarero S."/>
            <person name="Miyauchi S."/>
            <person name="Serrano A."/>
            <person name="Linde D."/>
            <person name="Babiker R."/>
            <person name="Drula E."/>
            <person name="Ayuso-Fernandez I."/>
            <person name="Pacheco R."/>
            <person name="Padilla G."/>
            <person name="Ferreira P."/>
            <person name="Barriuso J."/>
            <person name="Kellner H."/>
            <person name="Castanera R."/>
            <person name="Alfaro M."/>
            <person name="Ramirez L."/>
            <person name="Pisabarro A.G."/>
            <person name="Kuo A."/>
            <person name="Tritt A."/>
            <person name="Lipzen A."/>
            <person name="He G."/>
            <person name="Yan M."/>
            <person name="Ng V."/>
            <person name="Cullen D."/>
            <person name="Martin F."/>
            <person name="Rosso M.-N."/>
            <person name="Henrissat B."/>
            <person name="Hibbett D."/>
            <person name="Martinez A.T."/>
            <person name="Grigoriev I.V."/>
        </authorList>
    </citation>
    <scope>NUCLEOTIDE SEQUENCE</scope>
    <source>
        <strain evidence="1">CBS 506.95</strain>
    </source>
</reference>
<comment type="caution">
    <text evidence="1">The sequence shown here is derived from an EMBL/GenBank/DDBJ whole genome shotgun (WGS) entry which is preliminary data.</text>
</comment>
<dbReference type="AlphaFoldDB" id="A0A9P6E722"/>
<gene>
    <name evidence="1" type="ORF">CPB83DRAFT_862332</name>
</gene>
<name>A0A9P6E722_9AGAR</name>
<sequence>MFKIASWALLGAEIRFAFEEKLNSVLSSINRVRRLYPRVEISLHLPAAKTEYNPATMEAIDVDGQVLKNVPKGGQKIATALGFGVRNGAKVALRAQVLLVSTLQDALEKEEGTFREQPDGDGRD</sequence>
<dbReference type="EMBL" id="MU157911">
    <property type="protein sequence ID" value="KAF9523709.1"/>
    <property type="molecule type" value="Genomic_DNA"/>
</dbReference>
<evidence type="ECO:0000313" key="1">
    <source>
        <dbReference type="EMBL" id="KAF9523709.1"/>
    </source>
</evidence>
<dbReference type="Proteomes" id="UP000807306">
    <property type="component" value="Unassembled WGS sequence"/>
</dbReference>
<keyword evidence="2" id="KW-1185">Reference proteome</keyword>